<organism evidence="7">
    <name type="scientific">Caenorhabditis remanei</name>
    <name type="common">Caenorhabditis vulgaris</name>
    <dbReference type="NCBI Taxonomy" id="31234"/>
    <lineage>
        <taxon>Eukaryota</taxon>
        <taxon>Metazoa</taxon>
        <taxon>Ecdysozoa</taxon>
        <taxon>Nematoda</taxon>
        <taxon>Chromadorea</taxon>
        <taxon>Rhabditida</taxon>
        <taxon>Rhabditina</taxon>
        <taxon>Rhabditomorpha</taxon>
        <taxon>Rhabditoidea</taxon>
        <taxon>Rhabditidae</taxon>
        <taxon>Peloderinae</taxon>
        <taxon>Caenorhabditis</taxon>
    </lineage>
</organism>
<dbReference type="InParanoid" id="E3MSK2"/>
<feature type="chain" id="PRO_5003176244" description="Domain of unknown function WSN domain-containing protein" evidence="4">
    <location>
        <begin position="26"/>
        <end position="1083"/>
    </location>
</feature>
<evidence type="ECO:0000256" key="3">
    <source>
        <dbReference type="SAM" id="Phobius"/>
    </source>
</evidence>
<feature type="transmembrane region" description="Helical" evidence="3">
    <location>
        <begin position="748"/>
        <end position="771"/>
    </location>
</feature>
<feature type="compositionally biased region" description="Polar residues" evidence="2">
    <location>
        <begin position="849"/>
        <end position="859"/>
    </location>
</feature>
<dbReference type="AlphaFoldDB" id="E3MSK2"/>
<dbReference type="InterPro" id="IPR003125">
    <property type="entry name" value="WSN"/>
</dbReference>
<feature type="compositionally biased region" description="Polar residues" evidence="2">
    <location>
        <begin position="998"/>
        <end position="1008"/>
    </location>
</feature>
<dbReference type="OMA" id="MINIHEV"/>
<evidence type="ECO:0000313" key="6">
    <source>
        <dbReference type="EMBL" id="EFP08415.1"/>
    </source>
</evidence>
<evidence type="ECO:0000256" key="2">
    <source>
        <dbReference type="SAM" id="MobiDB-lite"/>
    </source>
</evidence>
<feature type="region of interest" description="Disordered" evidence="2">
    <location>
        <begin position="830"/>
        <end position="948"/>
    </location>
</feature>
<keyword evidence="3" id="KW-0472">Membrane</keyword>
<dbReference type="Pfam" id="PF02206">
    <property type="entry name" value="WSN"/>
    <property type="match status" value="1"/>
</dbReference>
<feature type="compositionally biased region" description="Low complexity" evidence="2">
    <location>
        <begin position="860"/>
        <end position="876"/>
    </location>
</feature>
<evidence type="ECO:0000313" key="7">
    <source>
        <dbReference type="Proteomes" id="UP000008281"/>
    </source>
</evidence>
<dbReference type="PANTHER" id="PTHR31227:SF1">
    <property type="entry name" value="DOMAIN OF UNKNOWN FUNCTION WSN DOMAIN-CONTAINING PROTEIN"/>
    <property type="match status" value="1"/>
</dbReference>
<feature type="signal peptide" evidence="4">
    <location>
        <begin position="1"/>
        <end position="25"/>
    </location>
</feature>
<dbReference type="STRING" id="31234.E3MSK2"/>
<dbReference type="PANTHER" id="PTHR31227">
    <property type="entry name" value="PROTEIN CBG15697"/>
    <property type="match status" value="1"/>
</dbReference>
<dbReference type="SMART" id="SM00453">
    <property type="entry name" value="WSN"/>
    <property type="match status" value="1"/>
</dbReference>
<dbReference type="HOGENOM" id="CLU_010019_0_0_1"/>
<keyword evidence="3" id="KW-0812">Transmembrane</keyword>
<feature type="compositionally biased region" description="Polar residues" evidence="2">
    <location>
        <begin position="925"/>
        <end position="941"/>
    </location>
</feature>
<dbReference type="EMBL" id="DS268473">
    <property type="protein sequence ID" value="EFP08415.1"/>
    <property type="molecule type" value="Genomic_DNA"/>
</dbReference>
<keyword evidence="4" id="KW-0732">Signal</keyword>
<gene>
    <name evidence="6" type="ORF">CRE_16204</name>
</gene>
<dbReference type="eggNOG" id="ENOG502SZZP">
    <property type="taxonomic scope" value="Eukaryota"/>
</dbReference>
<keyword evidence="3" id="KW-1133">Transmembrane helix</keyword>
<feature type="region of interest" description="Disordered" evidence="2">
    <location>
        <begin position="1058"/>
        <end position="1083"/>
    </location>
</feature>
<feature type="region of interest" description="Disordered" evidence="2">
    <location>
        <begin position="991"/>
        <end position="1012"/>
    </location>
</feature>
<name>E3MSK2_CAERE</name>
<dbReference type="OrthoDB" id="5876120at2759"/>
<keyword evidence="7" id="KW-1185">Reference proteome</keyword>
<evidence type="ECO:0000259" key="5">
    <source>
        <dbReference type="SMART" id="SM00453"/>
    </source>
</evidence>
<reference evidence="6" key="1">
    <citation type="submission" date="2007-07" db="EMBL/GenBank/DDBJ databases">
        <title>PCAP assembly of the Caenorhabditis remanei genome.</title>
        <authorList>
            <consortium name="The Caenorhabditis remanei Sequencing Consortium"/>
            <person name="Wilson R.K."/>
        </authorList>
    </citation>
    <scope>NUCLEOTIDE SEQUENCE [LARGE SCALE GENOMIC DNA]</scope>
    <source>
        <strain evidence="6">PB4641</strain>
    </source>
</reference>
<dbReference type="Proteomes" id="UP000008281">
    <property type="component" value="Unassembled WGS sequence"/>
</dbReference>
<proteinExistence type="predicted"/>
<evidence type="ECO:0000256" key="4">
    <source>
        <dbReference type="SAM" id="SignalP"/>
    </source>
</evidence>
<feature type="compositionally biased region" description="Basic and acidic residues" evidence="2">
    <location>
        <begin position="877"/>
        <end position="905"/>
    </location>
</feature>
<feature type="coiled-coil region" evidence="1">
    <location>
        <begin position="780"/>
        <end position="808"/>
    </location>
</feature>
<feature type="domain" description="Domain of unknown function WSN" evidence="5">
    <location>
        <begin position="41"/>
        <end position="109"/>
    </location>
</feature>
<accession>E3MSK2</accession>
<evidence type="ECO:0000256" key="1">
    <source>
        <dbReference type="SAM" id="Coils"/>
    </source>
</evidence>
<sequence length="1083" mass="120821">MKVPSFTRFVVIITAIVSTSVPINAIESLDLSFVNKGFKNENSSNVIDRLAATARVITAITLQNGLSDKSISVDDVIAELLNFEPHELKNLETLDKKTVENFLTKFEDFKLNDGTVEAVTTLGNMHKFKEMWTQLGDTIDFPNDATYKQLDNIKSLQVSDLDKLDFKPTIDILNQSVLTEKHLAEVKTHLNSITTKIESIKGDVDIDGLINILNQLKPLQFVVQVFTIYGEMNAFTNLHQSVSDGLVQELGELKDLVAQSKSSSLDSLAKLVSSRYVHYPIDRMYTSGFINGYKDLNLLSVDETWLFNSTTLRNMKGIHQLSQTTSPFKKLDDEWNKMVSLETYKSVQDIASLQKLLLSITVVPSMTDVNQFIKDVKDCATASNPSMDVRKLKDISENTNTVFKKLTTIREALQSVEKLKSEYIPKLTTSTPFETIIKVKKLLIKLERDIQVLLVGESVVKVDMKIAASYPVTGFKKQFSSHIGSFDCIRDIKSRFGEVTLSAMSLDKIREMKKDAQVTKNVKDALAGASESLKSLTEIRSTFQSLKVQPIDTIPNALKNFSKPFGEAVAALVLGKSLMKKSSEFEMFVGNGYLVEGLVDARISDNFGKNWGDFVRTTENIKTLFTALTELIGKIDGSEKSKIEDVGSLFTNIPNLVDVDLLTDNRLNAVELFENIKPNPEQKLVDEFKNSLLELSKLDLKFSRFQKSLNSMSDTINKLVGIMSGISSQVTATTISDAVVESEGYKFIWWHGALLFTFVIFCAFLFCYVCCEIVDNEVVNDDVDIEKAKEKEQLVKTNEQKKEKDQKKKKSKGKKLSVFGKRLVWKHRSKKPNQKYAAVAQTPPPPHPNQTATASKSTDTAISSGSSTNNAASAVSKIDEVPIKAAENEKKKDADKDGKTGETDKTAAAAAATGDKNKAGGSVIPNKTGNNANKTCGNKTGVTEKPANDGKNLDDIFTFYGFVKPKSFPSSLKEQLWIEKTLFDIQQKIKEQREANRDPSTQSSSSSFHKGWTQEEAELNELSKQLKIRYKGLTGKVTNKNKKETMFFLQNLQEGIPEEEHVGRNEAKTVDDENYSFKQDIKK</sequence>
<keyword evidence="1" id="KW-0175">Coiled coil</keyword>
<protein>
    <recommendedName>
        <fullName evidence="5">Domain of unknown function WSN domain-containing protein</fullName>
    </recommendedName>
</protein>
<feature type="compositionally biased region" description="Basic and acidic residues" evidence="2">
    <location>
        <begin position="1058"/>
        <end position="1071"/>
    </location>
</feature>